<keyword evidence="2" id="KW-1185">Reference proteome</keyword>
<dbReference type="Proteomes" id="UP001157133">
    <property type="component" value="Unassembled WGS sequence"/>
</dbReference>
<evidence type="ECO:0000313" key="2">
    <source>
        <dbReference type="Proteomes" id="UP001157133"/>
    </source>
</evidence>
<dbReference type="RefSeq" id="WP_284206216.1">
    <property type="nucleotide sequence ID" value="NZ_BSSU01000002.1"/>
</dbReference>
<gene>
    <name evidence="1" type="ORF">theurythT_03450</name>
</gene>
<organism evidence="1 2">
    <name type="scientific">Thalassotalea eurytherma</name>
    <dbReference type="NCBI Taxonomy" id="1144278"/>
    <lineage>
        <taxon>Bacteria</taxon>
        <taxon>Pseudomonadati</taxon>
        <taxon>Pseudomonadota</taxon>
        <taxon>Gammaproteobacteria</taxon>
        <taxon>Alteromonadales</taxon>
        <taxon>Colwelliaceae</taxon>
        <taxon>Thalassotalea</taxon>
    </lineage>
</organism>
<dbReference type="EMBL" id="BSSU01000002">
    <property type="protein sequence ID" value="GLX80893.1"/>
    <property type="molecule type" value="Genomic_DNA"/>
</dbReference>
<reference evidence="1 2" key="1">
    <citation type="submission" date="2023-03" db="EMBL/GenBank/DDBJ databases">
        <title>Draft genome sequence of Thalassotalea eurytherma JCM 18482T.</title>
        <authorList>
            <person name="Sawabe T."/>
        </authorList>
    </citation>
    <scope>NUCLEOTIDE SEQUENCE [LARGE SCALE GENOMIC DNA]</scope>
    <source>
        <strain evidence="1 2">JCM 18482</strain>
    </source>
</reference>
<sequence length="51" mass="5707">MLGSILKTMAFKLLTEKVIIKITLSCCGYLVKKTDNKLDDELFETVKGALE</sequence>
<evidence type="ECO:0000313" key="1">
    <source>
        <dbReference type="EMBL" id="GLX80893.1"/>
    </source>
</evidence>
<name>A0ABQ6GY70_9GAMM</name>
<comment type="caution">
    <text evidence="1">The sequence shown here is derived from an EMBL/GenBank/DDBJ whole genome shotgun (WGS) entry which is preliminary data.</text>
</comment>
<proteinExistence type="predicted"/>
<protein>
    <submittedName>
        <fullName evidence="1">Uncharacterized protein</fullName>
    </submittedName>
</protein>
<accession>A0ABQ6GY70</accession>